<sequence length="72" mass="7860">MWGKRKNLLCVTGVGEQRHGKPLLFCVRGDIGKNDVSVPNTSLTRPRVGVIGGIVAREALSDLQMNPQMTSR</sequence>
<dbReference type="AlphaFoldDB" id="A0A402BD65"/>
<accession>A0A402BD65</accession>
<proteinExistence type="predicted"/>
<dbReference type="Proteomes" id="UP000287171">
    <property type="component" value="Unassembled WGS sequence"/>
</dbReference>
<organism evidence="1 2">
    <name type="scientific">Dictyobacter alpinus</name>
    <dbReference type="NCBI Taxonomy" id="2014873"/>
    <lineage>
        <taxon>Bacteria</taxon>
        <taxon>Bacillati</taxon>
        <taxon>Chloroflexota</taxon>
        <taxon>Ktedonobacteria</taxon>
        <taxon>Ktedonobacterales</taxon>
        <taxon>Dictyobacteraceae</taxon>
        <taxon>Dictyobacter</taxon>
    </lineage>
</organism>
<evidence type="ECO:0000313" key="2">
    <source>
        <dbReference type="Proteomes" id="UP000287171"/>
    </source>
</evidence>
<evidence type="ECO:0000313" key="1">
    <source>
        <dbReference type="EMBL" id="GCE29260.1"/>
    </source>
</evidence>
<gene>
    <name evidence="1" type="ORF">KDA_47440</name>
</gene>
<protein>
    <submittedName>
        <fullName evidence="1">Uncharacterized protein</fullName>
    </submittedName>
</protein>
<keyword evidence="2" id="KW-1185">Reference proteome</keyword>
<dbReference type="EMBL" id="BIFT01000002">
    <property type="protein sequence ID" value="GCE29260.1"/>
    <property type="molecule type" value="Genomic_DNA"/>
</dbReference>
<comment type="caution">
    <text evidence="1">The sequence shown here is derived from an EMBL/GenBank/DDBJ whole genome shotgun (WGS) entry which is preliminary data.</text>
</comment>
<reference evidence="2" key="1">
    <citation type="submission" date="2018-12" db="EMBL/GenBank/DDBJ databases">
        <title>Tengunoibacter tsumagoiensis gen. nov., sp. nov., Dictyobacter kobayashii sp. nov., D. alpinus sp. nov., and D. joshuensis sp. nov. and description of Dictyobacteraceae fam. nov. within the order Ktedonobacterales isolated from Tengu-no-mugimeshi.</title>
        <authorList>
            <person name="Wang C.M."/>
            <person name="Zheng Y."/>
            <person name="Sakai Y."/>
            <person name="Toyoda A."/>
            <person name="Minakuchi Y."/>
            <person name="Abe K."/>
            <person name="Yokota A."/>
            <person name="Yabe S."/>
        </authorList>
    </citation>
    <scope>NUCLEOTIDE SEQUENCE [LARGE SCALE GENOMIC DNA]</scope>
    <source>
        <strain evidence="2">Uno16</strain>
    </source>
</reference>
<name>A0A402BD65_9CHLR</name>